<reference evidence="6 7" key="1">
    <citation type="submission" date="2015-07" db="EMBL/GenBank/DDBJ databases">
        <title>Whole genome sequencing of Bosea vaviloviae isolated from cave pool.</title>
        <authorList>
            <person name="Tan N.E.H."/>
            <person name="Lee Y.P."/>
            <person name="Gan H.M."/>
            <person name="Barton H."/>
            <person name="Savka M.A."/>
        </authorList>
    </citation>
    <scope>NUCLEOTIDE SEQUENCE [LARGE SCALE GENOMIC DNA]</scope>
    <source>
        <strain evidence="6 7">SD260</strain>
    </source>
</reference>
<proteinExistence type="predicted"/>
<dbReference type="Pfam" id="PF07869">
    <property type="entry name" value="DUF1656"/>
    <property type="match status" value="1"/>
</dbReference>
<accession>A0A0N0MBV5</accession>
<dbReference type="EMBL" id="LGSZ01000029">
    <property type="protein sequence ID" value="KPH81407.1"/>
    <property type="molecule type" value="Genomic_DNA"/>
</dbReference>
<keyword evidence="1" id="KW-1003">Cell membrane</keyword>
<keyword evidence="3 5" id="KW-1133">Transmembrane helix</keyword>
<comment type="caution">
    <text evidence="6">The sequence shown here is derived from an EMBL/GenBank/DDBJ whole genome shotgun (WGS) entry which is preliminary data.</text>
</comment>
<gene>
    <name evidence="6" type="ORF">AE618_08735</name>
</gene>
<evidence type="ECO:0000256" key="4">
    <source>
        <dbReference type="ARBA" id="ARBA00023136"/>
    </source>
</evidence>
<dbReference type="Proteomes" id="UP000037822">
    <property type="component" value="Unassembled WGS sequence"/>
</dbReference>
<dbReference type="InterPro" id="IPR012451">
    <property type="entry name" value="DUF1656"/>
</dbReference>
<sequence length="69" mass="7648">MPPELDVYGVFVPSFFVIAIIAYVLTQALIGVLARTGFYRLVWHRALLNVALYVCIVGALFSASQWLSS</sequence>
<evidence type="ECO:0000256" key="1">
    <source>
        <dbReference type="ARBA" id="ARBA00022475"/>
    </source>
</evidence>
<protein>
    <submittedName>
        <fullName evidence="6">Membrane protein</fullName>
    </submittedName>
</protein>
<evidence type="ECO:0000313" key="7">
    <source>
        <dbReference type="Proteomes" id="UP000037822"/>
    </source>
</evidence>
<keyword evidence="7" id="KW-1185">Reference proteome</keyword>
<evidence type="ECO:0000256" key="5">
    <source>
        <dbReference type="SAM" id="Phobius"/>
    </source>
</evidence>
<organism evidence="6 7">
    <name type="scientific">Bosea vaviloviae</name>
    <dbReference type="NCBI Taxonomy" id="1526658"/>
    <lineage>
        <taxon>Bacteria</taxon>
        <taxon>Pseudomonadati</taxon>
        <taxon>Pseudomonadota</taxon>
        <taxon>Alphaproteobacteria</taxon>
        <taxon>Hyphomicrobiales</taxon>
        <taxon>Boseaceae</taxon>
        <taxon>Bosea</taxon>
    </lineage>
</organism>
<evidence type="ECO:0000256" key="2">
    <source>
        <dbReference type="ARBA" id="ARBA00022692"/>
    </source>
</evidence>
<dbReference type="OrthoDB" id="7021192at2"/>
<dbReference type="AlphaFoldDB" id="A0A0N0MBV5"/>
<dbReference type="RefSeq" id="WP_054208674.1">
    <property type="nucleotide sequence ID" value="NZ_LGSZ01000029.1"/>
</dbReference>
<name>A0A0N0MBV5_9HYPH</name>
<feature type="transmembrane region" description="Helical" evidence="5">
    <location>
        <begin position="12"/>
        <end position="34"/>
    </location>
</feature>
<evidence type="ECO:0000313" key="6">
    <source>
        <dbReference type="EMBL" id="KPH81407.1"/>
    </source>
</evidence>
<keyword evidence="2 5" id="KW-0812">Transmembrane</keyword>
<evidence type="ECO:0000256" key="3">
    <source>
        <dbReference type="ARBA" id="ARBA00022989"/>
    </source>
</evidence>
<feature type="transmembrane region" description="Helical" evidence="5">
    <location>
        <begin position="46"/>
        <end position="67"/>
    </location>
</feature>
<keyword evidence="4 5" id="KW-0472">Membrane</keyword>
<dbReference type="PATRIC" id="fig|1526658.3.peg.2771"/>